<feature type="transmembrane region" description="Helical" evidence="6">
    <location>
        <begin position="97"/>
        <end position="118"/>
    </location>
</feature>
<comment type="subcellular location">
    <subcellularLocation>
        <location evidence="1">Cell membrane</location>
        <topology evidence="1">Multi-pass membrane protein</topology>
    </subcellularLocation>
</comment>
<dbReference type="PIRSF" id="PIRSF035875">
    <property type="entry name" value="RNase_BN"/>
    <property type="match status" value="1"/>
</dbReference>
<feature type="transmembrane region" description="Helical" evidence="6">
    <location>
        <begin position="215"/>
        <end position="234"/>
    </location>
</feature>
<evidence type="ECO:0000256" key="3">
    <source>
        <dbReference type="ARBA" id="ARBA00022692"/>
    </source>
</evidence>
<proteinExistence type="predicted"/>
<evidence type="ECO:0000256" key="4">
    <source>
        <dbReference type="ARBA" id="ARBA00022989"/>
    </source>
</evidence>
<feature type="transmembrane region" description="Helical" evidence="6">
    <location>
        <begin position="254"/>
        <end position="274"/>
    </location>
</feature>
<evidence type="ECO:0000256" key="5">
    <source>
        <dbReference type="ARBA" id="ARBA00023136"/>
    </source>
</evidence>
<feature type="transmembrane region" description="Helical" evidence="6">
    <location>
        <begin position="138"/>
        <end position="162"/>
    </location>
</feature>
<dbReference type="Pfam" id="PF03631">
    <property type="entry name" value="Virul_fac_BrkB"/>
    <property type="match status" value="1"/>
</dbReference>
<dbReference type="PANTHER" id="PTHR30213">
    <property type="entry name" value="INNER MEMBRANE PROTEIN YHJD"/>
    <property type="match status" value="1"/>
</dbReference>
<organism evidence="7 8">
    <name type="scientific">Candidatus Mcinerneyibacterium aminivorans</name>
    <dbReference type="NCBI Taxonomy" id="2703815"/>
    <lineage>
        <taxon>Bacteria</taxon>
        <taxon>Candidatus Macinerneyibacteriota</taxon>
        <taxon>Candidatus Mcinerneyibacteria</taxon>
        <taxon>Candidatus Mcinerneyibacteriales</taxon>
        <taxon>Candidatus Mcinerneyibacteriaceae</taxon>
        <taxon>Candidatus Mcinerneyibacterium</taxon>
    </lineage>
</organism>
<keyword evidence="5 6" id="KW-0472">Membrane</keyword>
<dbReference type="GO" id="GO:0005886">
    <property type="term" value="C:plasma membrane"/>
    <property type="evidence" value="ECO:0007669"/>
    <property type="project" value="UniProtKB-SubCell"/>
</dbReference>
<keyword evidence="2" id="KW-1003">Cell membrane</keyword>
<keyword evidence="8" id="KW-1185">Reference proteome</keyword>
<dbReference type="PANTHER" id="PTHR30213:SF0">
    <property type="entry name" value="UPF0761 MEMBRANE PROTEIN YIHY"/>
    <property type="match status" value="1"/>
</dbReference>
<evidence type="ECO:0000313" key="7">
    <source>
        <dbReference type="EMBL" id="TYB31017.1"/>
    </source>
</evidence>
<sequence length="288" mass="33904">MKNIFVIKILINSFSDFRKDEGNILATSISFNFILSSIPFTVLLGSLMGYFFEYFQKTQNISTKESSVIILEYIKNIFPMVKEEALLQLFNIQNYKLPLSIIGIIGLIFTSTLLFEAIKYSFLKILNSADTHFLITRLVGFLIIFIIILISFFLENFLSLFIIELKTYLENISFLNWILETFEVYGFVISLGVTIIFSFTLYYTFIRIFARYKSYTFKTILMGSFFFSIIWNLFKNIYTIYLSKVSYLNLIYGSFTSLVIIFIWVYFTTTLFLFSLELIKNIHKEIDY</sequence>
<name>A0A5D0MBE5_9BACT</name>
<evidence type="ECO:0000256" key="2">
    <source>
        <dbReference type="ARBA" id="ARBA00022475"/>
    </source>
</evidence>
<reference evidence="7" key="1">
    <citation type="submission" date="2019-08" db="EMBL/GenBank/DDBJ databases">
        <title>Genomic characterization of a novel candidate phylum (ARYD3) from a high temperature, high salinity tertiary oil reservoir in north central Oklahoma, USA.</title>
        <authorList>
            <person name="Youssef N.H."/>
            <person name="Yadav A."/>
            <person name="Elshahed M.S."/>
        </authorList>
    </citation>
    <scope>NUCLEOTIDE SEQUENCE [LARGE SCALE GENOMIC DNA]</scope>
    <source>
        <strain evidence="7">ARYD3</strain>
    </source>
</reference>
<dbReference type="InterPro" id="IPR017039">
    <property type="entry name" value="Virul_fac_BrkB"/>
</dbReference>
<evidence type="ECO:0000256" key="6">
    <source>
        <dbReference type="SAM" id="Phobius"/>
    </source>
</evidence>
<keyword evidence="4 6" id="KW-1133">Transmembrane helix</keyword>
<dbReference type="EMBL" id="VSIX01000058">
    <property type="protein sequence ID" value="TYB31017.1"/>
    <property type="molecule type" value="Genomic_DNA"/>
</dbReference>
<accession>A0A5D0MBE5</accession>
<feature type="transmembrane region" description="Helical" evidence="6">
    <location>
        <begin position="24"/>
        <end position="52"/>
    </location>
</feature>
<protein>
    <submittedName>
        <fullName evidence="7">YihY/virulence factor BrkB family protein</fullName>
    </submittedName>
</protein>
<evidence type="ECO:0000313" key="8">
    <source>
        <dbReference type="Proteomes" id="UP000324143"/>
    </source>
</evidence>
<dbReference type="AlphaFoldDB" id="A0A5D0MBE5"/>
<evidence type="ECO:0000256" key="1">
    <source>
        <dbReference type="ARBA" id="ARBA00004651"/>
    </source>
</evidence>
<comment type="caution">
    <text evidence="7">The sequence shown here is derived from an EMBL/GenBank/DDBJ whole genome shotgun (WGS) entry which is preliminary data.</text>
</comment>
<gene>
    <name evidence="7" type="ORF">FXF47_06225</name>
</gene>
<feature type="transmembrane region" description="Helical" evidence="6">
    <location>
        <begin position="182"/>
        <end position="203"/>
    </location>
</feature>
<keyword evidence="3 6" id="KW-0812">Transmembrane</keyword>
<dbReference type="Proteomes" id="UP000324143">
    <property type="component" value="Unassembled WGS sequence"/>
</dbReference>